<proteinExistence type="predicted"/>
<dbReference type="eggNOG" id="COG2128">
    <property type="taxonomic scope" value="Bacteria"/>
</dbReference>
<sequence>MSVTPRIAPGERADVGVLNWAFAQASGLVTGTTPPNLFLTLGRNRKLFRGWLRFAGRLMPGGKLPRRETELIILRVAHLTGCEYEQAHHRLLAKRARVTPTEIDGVVEGPSAPCWSDREHVLLAAVDELHDRRDLGDDAWLDLRRHLDEPAALEFLMLVGHYEMLATTINTLRVPLDRPRRARGGSVSR</sequence>
<dbReference type="HOGENOM" id="CLU_082760_2_1_11"/>
<dbReference type="AlphaFoldDB" id="R4Z4Z1"/>
<evidence type="ECO:0000259" key="1">
    <source>
        <dbReference type="Pfam" id="PF02627"/>
    </source>
</evidence>
<dbReference type="OrthoDB" id="4704294at2"/>
<dbReference type="EMBL" id="CANL01000030">
    <property type="protein sequence ID" value="CCM64346.1"/>
    <property type="molecule type" value="Genomic_DNA"/>
</dbReference>
<comment type="caution">
    <text evidence="2">The sequence shown here is derived from an EMBL/GenBank/DDBJ whole genome shotgun (WGS) entry which is preliminary data.</text>
</comment>
<dbReference type="Gene3D" id="1.20.1290.10">
    <property type="entry name" value="AhpD-like"/>
    <property type="match status" value="1"/>
</dbReference>
<reference evidence="2 3" key="1">
    <citation type="journal article" date="2013" name="ISME J.">
        <title>Metabolic model for the filamentous 'Candidatus Microthrix parvicella' based on genomic and metagenomic analyses.</title>
        <authorList>
            <person name="Jon McIlroy S."/>
            <person name="Kristiansen R."/>
            <person name="Albertsen M."/>
            <person name="Michael Karst S."/>
            <person name="Rossetti S."/>
            <person name="Lund Nielsen J."/>
            <person name="Tandoi V."/>
            <person name="James Seviour R."/>
            <person name="Nielsen P.H."/>
        </authorList>
    </citation>
    <scope>NUCLEOTIDE SEQUENCE [LARGE SCALE GENOMIC DNA]</scope>
    <source>
        <strain evidence="2 3">RN1</strain>
    </source>
</reference>
<keyword evidence="3" id="KW-1185">Reference proteome</keyword>
<dbReference type="PANTHER" id="PTHR34846">
    <property type="entry name" value="4-CARBOXYMUCONOLACTONE DECARBOXYLASE FAMILY PROTEIN (AFU_ORTHOLOGUE AFUA_6G11590)"/>
    <property type="match status" value="1"/>
</dbReference>
<organism evidence="2 3">
    <name type="scientific">Candidatus Neomicrothrix parvicella RN1</name>
    <dbReference type="NCBI Taxonomy" id="1229780"/>
    <lineage>
        <taxon>Bacteria</taxon>
        <taxon>Bacillati</taxon>
        <taxon>Actinomycetota</taxon>
        <taxon>Acidimicrobiia</taxon>
        <taxon>Acidimicrobiales</taxon>
        <taxon>Microthrixaceae</taxon>
        <taxon>Candidatus Neomicrothrix</taxon>
    </lineage>
</organism>
<evidence type="ECO:0000313" key="3">
    <source>
        <dbReference type="Proteomes" id="UP000018291"/>
    </source>
</evidence>
<feature type="domain" description="Carboxymuconolactone decarboxylase-like" evidence="1">
    <location>
        <begin position="46"/>
        <end position="127"/>
    </location>
</feature>
<dbReference type="Proteomes" id="UP000018291">
    <property type="component" value="Unassembled WGS sequence"/>
</dbReference>
<dbReference type="SUPFAM" id="SSF69118">
    <property type="entry name" value="AhpD-like"/>
    <property type="match status" value="1"/>
</dbReference>
<dbReference type="Pfam" id="PF02627">
    <property type="entry name" value="CMD"/>
    <property type="match status" value="1"/>
</dbReference>
<name>R4Z4Z1_9ACTN</name>
<dbReference type="PANTHER" id="PTHR34846:SF5">
    <property type="entry name" value="CARBOXYMUCONOLACTONE DECARBOXYLASE-LIKE DOMAIN-CONTAINING PROTEIN"/>
    <property type="match status" value="1"/>
</dbReference>
<dbReference type="RefSeq" id="WP_012228264.1">
    <property type="nucleotide sequence ID" value="NZ_HG422565.1"/>
</dbReference>
<dbReference type="GO" id="GO:0051920">
    <property type="term" value="F:peroxiredoxin activity"/>
    <property type="evidence" value="ECO:0007669"/>
    <property type="project" value="InterPro"/>
</dbReference>
<accession>R4Z4Z1</accession>
<dbReference type="InterPro" id="IPR003779">
    <property type="entry name" value="CMD-like"/>
</dbReference>
<gene>
    <name evidence="2" type="ORF">BN381_360048</name>
</gene>
<protein>
    <recommendedName>
        <fullName evidence="1">Carboxymuconolactone decarboxylase-like domain-containing protein</fullName>
    </recommendedName>
</protein>
<evidence type="ECO:0000313" key="2">
    <source>
        <dbReference type="EMBL" id="CCM64346.1"/>
    </source>
</evidence>
<dbReference type="InterPro" id="IPR029032">
    <property type="entry name" value="AhpD-like"/>
</dbReference>
<dbReference type="STRING" id="1229780.BN381_360048"/>